<accession>A0ABQ7SA71</accession>
<feature type="region of interest" description="Disordered" evidence="6">
    <location>
        <begin position="817"/>
        <end position="870"/>
    </location>
</feature>
<feature type="region of interest" description="Disordered" evidence="6">
    <location>
        <begin position="379"/>
        <end position="416"/>
    </location>
</feature>
<keyword evidence="3" id="KW-0547">Nucleotide-binding</keyword>
<evidence type="ECO:0000256" key="1">
    <source>
        <dbReference type="ARBA" id="ARBA00022527"/>
    </source>
</evidence>
<evidence type="ECO:0000256" key="5">
    <source>
        <dbReference type="ARBA" id="ARBA00022840"/>
    </source>
</evidence>
<dbReference type="InterPro" id="IPR047916">
    <property type="entry name" value="TTBK_Asator-like_STKc"/>
</dbReference>
<dbReference type="EMBL" id="JAIFTH010000175">
    <property type="protein sequence ID" value="KAG9510325.1"/>
    <property type="molecule type" value="Genomic_DNA"/>
</dbReference>
<feature type="region of interest" description="Disordered" evidence="6">
    <location>
        <begin position="706"/>
        <end position="726"/>
    </location>
</feature>
<feature type="compositionally biased region" description="Low complexity" evidence="6">
    <location>
        <begin position="36"/>
        <end position="54"/>
    </location>
</feature>
<dbReference type="InterPro" id="IPR050235">
    <property type="entry name" value="CK1_Ser-Thr_kinase"/>
</dbReference>
<evidence type="ECO:0000259" key="7">
    <source>
        <dbReference type="PROSITE" id="PS50011"/>
    </source>
</evidence>
<feature type="region of interest" description="Disordered" evidence="6">
    <location>
        <begin position="958"/>
        <end position="1030"/>
    </location>
</feature>
<dbReference type="SMART" id="SM00220">
    <property type="entry name" value="S_TKc"/>
    <property type="match status" value="1"/>
</dbReference>
<feature type="compositionally biased region" description="Low complexity" evidence="6">
    <location>
        <begin position="843"/>
        <end position="861"/>
    </location>
</feature>
<dbReference type="InterPro" id="IPR000719">
    <property type="entry name" value="Prot_kinase_dom"/>
</dbReference>
<sequence length="1428" mass="159750">MATPQAHPLKQNATKKHLENPASPTVPTENKQTHPNAAPQETNANANNNNNNEDANGDLLKPGDFIKERWKIVRKIGSGGFGSIYECYDIITRDSVCIKVESASQPKQVLKMECMLVKKLNHCEQTCRFLGCGRVEGKFNYICMTLLGRNLAELRRSYTTSSRGAFSLSTTLRLGYQILKAIRSVHQIGFLHRDIKPSNFAIGRTPSTMKTVYIIDFGLARQYVVSGSVEAGKIEVRPPRPAAGFRGTVRYASINAHRNLEMGRHDDLWSLFYMIVEFANGALPWRKIKDKEQVGKMKEFYDHRNLLRHLPGDFKQFLEHIETLNYYTEPDYNMLLGIFERCMKRRGIKMNDPYDWEPEINELPTATASILQASKTHEPLNNIGYSDTNRSNNNSSQQQNQQQQSKPLAKQQHQSNVNRNANCVAPTQYPTNAGSTTSSKPLVVAMSASTRSPPSGACSVGGGPNSSNARESEKRRAQVLRNQTPMRPSRRRGDTEVMNQQIPTNDYETGEAQGQISNKSPFKESKTKISDYATPVKQLDKLTEQNGSNSCSMAQHHNHRYMIPPKSTTDMEEQQRDPERVMPSNIQEQDSVNAHRPSIVLTEPQTANCAKSQQAQFDAQNMVSNSGSTTRTSPPTPSRSSKTKDSAVILKQVSQHNKAHERISRLEYQDLRHHDDGTLSNNNQDEDANERGCGVSFGVRSAPRITNYDHRSNLPNHNDYPRNCAPYSSAMASSSYQERSSPNDSAKISSYLNNASMWVYPSEAKAFTDHADSRVHAQSLCANKSSSCTPTCRGTNVPPSREAQYSSGFYEEVAQVNTPRPTKTRSRHNLHGSPATPHHRIMASGQQPISSSSASIPNSQSVHRKGSLNTADPILSSQSFGYMSSLSSPNSRVPNQQQLAQFKNLDHKMSSADMSIAQFACADDLSGIAPYDMQTNCHGPGFDANFTMKFGGQTLALSSRGGGSFSDDDDDSNNQIAHEDDYEESYIRSADNRSTATKSAYKSNRMMTSPDPRGPIRDHPVKNEDSDPDRVANLSRQHHIKCASLTRVANQELVNDKYATASELERITESMVDLDVDKKTIELSIPVNSTAVDQLDRQSEDIASFFGETRCVANRDLEKPREYIKSRQSRCPKIQGRSASYPGCLGYGISVEQKKLHFDQDLINLSRHDGNLCRRQFVFTSASSPNVNASNVISMDGGGGTWCGLGMRNTQLYHQSGRSDNSVIPSQILRTKSDSVLQNCSYRERPNYATSPSFLMFKCDRRNNESLPAIDLQYENQNELSTDLRAGMATQADMNMHHGQLHKSYLTNPTSSNIFHSDEVKPSTCYHTNSSNSYTVADHIVTYRNHTATEADLGINSPTEPLINCTNCLRDRDVTELEQERSSNDHAYYHVQNNLRNQDSSGLQSNHKRYGQKNRLKNDRCHYEQYRS</sequence>
<dbReference type="Proteomes" id="UP000825002">
    <property type="component" value="Unassembled WGS sequence"/>
</dbReference>
<keyword evidence="2" id="KW-0808">Transferase</keyword>
<dbReference type="SUPFAM" id="SSF56112">
    <property type="entry name" value="Protein kinase-like (PK-like)"/>
    <property type="match status" value="1"/>
</dbReference>
<proteinExistence type="predicted"/>
<feature type="region of interest" description="Disordered" evidence="6">
    <location>
        <begin position="1394"/>
        <end position="1428"/>
    </location>
</feature>
<feature type="compositionally biased region" description="Polar residues" evidence="6">
    <location>
        <begin position="610"/>
        <end position="627"/>
    </location>
</feature>
<feature type="region of interest" description="Disordered" evidence="6">
    <location>
        <begin position="610"/>
        <end position="646"/>
    </location>
</feature>
<feature type="compositionally biased region" description="Polar residues" evidence="6">
    <location>
        <begin position="992"/>
        <end position="1007"/>
    </location>
</feature>
<feature type="compositionally biased region" description="Basic and acidic residues" evidence="6">
    <location>
        <begin position="1014"/>
        <end position="1030"/>
    </location>
</feature>
<feature type="compositionally biased region" description="Polar residues" evidence="6">
    <location>
        <begin position="22"/>
        <end position="35"/>
    </location>
</feature>
<feature type="domain" description="Protein kinase" evidence="7">
    <location>
        <begin position="70"/>
        <end position="343"/>
    </location>
</feature>
<protein>
    <submittedName>
        <fullName evidence="8">Tau-tubulin kinase-like Asator</fullName>
    </submittedName>
</protein>
<dbReference type="Pfam" id="PF00069">
    <property type="entry name" value="Pkinase"/>
    <property type="match status" value="1"/>
</dbReference>
<evidence type="ECO:0000256" key="3">
    <source>
        <dbReference type="ARBA" id="ARBA00022741"/>
    </source>
</evidence>
<feature type="region of interest" description="Disordered" evidence="6">
    <location>
        <begin position="1"/>
        <end position="60"/>
    </location>
</feature>
<keyword evidence="4" id="KW-0418">Kinase</keyword>
<evidence type="ECO:0000313" key="8">
    <source>
        <dbReference type="EMBL" id="KAG9510325.1"/>
    </source>
</evidence>
<feature type="compositionally biased region" description="Basic and acidic residues" evidence="6">
    <location>
        <begin position="1416"/>
        <end position="1428"/>
    </location>
</feature>
<evidence type="ECO:0000256" key="2">
    <source>
        <dbReference type="ARBA" id="ARBA00022679"/>
    </source>
</evidence>
<feature type="compositionally biased region" description="Basic residues" evidence="6">
    <location>
        <begin position="1406"/>
        <end position="1415"/>
    </location>
</feature>
<dbReference type="CDD" id="cd14017">
    <property type="entry name" value="STKc_TTBK"/>
    <property type="match status" value="1"/>
</dbReference>
<name>A0ABQ7SA71_9ACAR</name>
<feature type="compositionally biased region" description="Low complexity" evidence="6">
    <location>
        <begin position="391"/>
        <end position="405"/>
    </location>
</feature>
<dbReference type="PROSITE" id="PS50011">
    <property type="entry name" value="PROTEIN_KINASE_DOM"/>
    <property type="match status" value="1"/>
</dbReference>
<gene>
    <name evidence="8" type="primary">Asator</name>
    <name evidence="8" type="ORF">GZH46_01139</name>
</gene>
<evidence type="ECO:0000256" key="4">
    <source>
        <dbReference type="ARBA" id="ARBA00022777"/>
    </source>
</evidence>
<feature type="region of interest" description="Disordered" evidence="6">
    <location>
        <begin position="446"/>
        <end position="498"/>
    </location>
</feature>
<comment type="caution">
    <text evidence="8">The sequence shown here is derived from an EMBL/GenBank/DDBJ whole genome shotgun (WGS) entry which is preliminary data.</text>
</comment>
<feature type="region of interest" description="Disordered" evidence="6">
    <location>
        <begin position="671"/>
        <end position="690"/>
    </location>
</feature>
<evidence type="ECO:0000313" key="9">
    <source>
        <dbReference type="Proteomes" id="UP000825002"/>
    </source>
</evidence>
<dbReference type="Gene3D" id="1.10.510.10">
    <property type="entry name" value="Transferase(Phosphotransferase) domain 1"/>
    <property type="match status" value="1"/>
</dbReference>
<keyword evidence="1" id="KW-0723">Serine/threonine-protein kinase</keyword>
<organism evidence="8 9">
    <name type="scientific">Fragariocoptes setiger</name>
    <dbReference type="NCBI Taxonomy" id="1670756"/>
    <lineage>
        <taxon>Eukaryota</taxon>
        <taxon>Metazoa</taxon>
        <taxon>Ecdysozoa</taxon>
        <taxon>Arthropoda</taxon>
        <taxon>Chelicerata</taxon>
        <taxon>Arachnida</taxon>
        <taxon>Acari</taxon>
        <taxon>Acariformes</taxon>
        <taxon>Trombidiformes</taxon>
        <taxon>Prostigmata</taxon>
        <taxon>Eupodina</taxon>
        <taxon>Eriophyoidea</taxon>
        <taxon>Phytoptidae</taxon>
        <taxon>Fragariocoptes</taxon>
    </lineage>
</organism>
<keyword evidence="5" id="KW-0067">ATP-binding</keyword>
<dbReference type="InterPro" id="IPR011009">
    <property type="entry name" value="Kinase-like_dom_sf"/>
</dbReference>
<keyword evidence="9" id="KW-1185">Reference proteome</keyword>
<evidence type="ECO:0000256" key="6">
    <source>
        <dbReference type="SAM" id="MobiDB-lite"/>
    </source>
</evidence>
<feature type="compositionally biased region" description="Polar residues" evidence="6">
    <location>
        <begin position="1394"/>
        <end position="1405"/>
    </location>
</feature>
<reference evidence="8 9" key="1">
    <citation type="submission" date="2020-10" db="EMBL/GenBank/DDBJ databases">
        <authorList>
            <person name="Klimov P.B."/>
            <person name="Dyachkov S.M."/>
            <person name="Chetverikov P.E."/>
        </authorList>
    </citation>
    <scope>NUCLEOTIDE SEQUENCE [LARGE SCALE GENOMIC DNA]</scope>
    <source>
        <strain evidence="8">BMOC 18-1129-001#AD2665</strain>
        <tissue evidence="8">Entire mites</tissue>
    </source>
</reference>
<dbReference type="PANTHER" id="PTHR11909">
    <property type="entry name" value="CASEIN KINASE-RELATED"/>
    <property type="match status" value="1"/>
</dbReference>